<evidence type="ECO:0000313" key="21">
    <source>
        <dbReference type="Proteomes" id="UP000291022"/>
    </source>
</evidence>
<dbReference type="AlphaFoldDB" id="A0A452RM79"/>
<feature type="transmembrane region" description="Helical" evidence="19">
    <location>
        <begin position="306"/>
        <end position="325"/>
    </location>
</feature>
<evidence type="ECO:0000256" key="1">
    <source>
        <dbReference type="ARBA" id="ARBA00004651"/>
    </source>
</evidence>
<comment type="catalytic activity">
    <reaction evidence="16">
        <text>L-lysine(out) + L-arginine(in) = L-lysine(in) + L-arginine(out)</text>
        <dbReference type="Rhea" id="RHEA:70827"/>
        <dbReference type="ChEBI" id="CHEBI:32551"/>
        <dbReference type="ChEBI" id="CHEBI:32682"/>
    </reaction>
</comment>
<evidence type="ECO:0000256" key="14">
    <source>
        <dbReference type="ARBA" id="ARBA00047956"/>
    </source>
</evidence>
<dbReference type="FunFam" id="1.20.1740.10:FF:000119">
    <property type="entry name" value="Solute carrier family 7 member 7"/>
    <property type="match status" value="1"/>
</dbReference>
<comment type="catalytic activity">
    <reaction evidence="17">
        <text>L-leucine(out) + L-arginine(in) + Na(+)(out) = L-leucine(in) + L-arginine(out) + Na(+)(in)</text>
        <dbReference type="Rhea" id="RHEA:70831"/>
        <dbReference type="ChEBI" id="CHEBI:29101"/>
        <dbReference type="ChEBI" id="CHEBI:32682"/>
        <dbReference type="ChEBI" id="CHEBI:57427"/>
    </reaction>
</comment>
<keyword evidence="4" id="KW-1003">Cell membrane</keyword>
<feature type="transmembrane region" description="Helical" evidence="19">
    <location>
        <begin position="33"/>
        <end position="58"/>
    </location>
</feature>
<dbReference type="PANTHER" id="PTHR11785:SF398">
    <property type="entry name" value="Y+L AMINO ACID TRANSPORTER 2"/>
    <property type="match status" value="1"/>
</dbReference>
<comment type="similarity">
    <text evidence="2">Belongs to the amino acid-polyamine-organocation (APC) superfamily. L-type amino acid transporter (LAT) (TC 2.A.3.8) family.</text>
</comment>
<dbReference type="Ensembl" id="ENSUAMT00000022668.1">
    <property type="protein sequence ID" value="ENSUAMP00000020271.1"/>
    <property type="gene ID" value="ENSUAMG00000016000.1"/>
</dbReference>
<sequence length="374" mass="42073">MLNYVFFFSSLYLLAFPSFLDPPLFFPIFASSFLLFLPVLPLLLNLPFLPSFFFLFLLPEPLPLPAFAPTGHSEHFQDAFEGSSWDMGDLSLALYSALFSYSGWDTLNFVTEEIKNPERNLPLAIGISMPIVTLIYILTNVAYYTVLNISDVLDSDAVAVTFADQTFGMFSWTIPIAVALSCFGGLNASIFASSRLFFVGSREGHLPDVLSMIHIERFTPIPALLFNCTMTLIYLTVEDVFLLINYFSFSYWFFVGLSVAGQLYLRWREPERPRPLKLSLFFPIVFCICSLFLVIVPLYGDTINSLIGIGIALSGIPVYFVGVYLPESQRPVLIRNVLGELLCTVCEVVSPLMLANLNEYINSSEHIIRAWSSF</sequence>
<keyword evidence="3" id="KW-0813">Transport</keyword>
<evidence type="ECO:0000256" key="4">
    <source>
        <dbReference type="ARBA" id="ARBA00022475"/>
    </source>
</evidence>
<feature type="transmembrane region" description="Helical" evidence="19">
    <location>
        <begin position="6"/>
        <end position="26"/>
    </location>
</feature>
<evidence type="ECO:0000256" key="3">
    <source>
        <dbReference type="ARBA" id="ARBA00022448"/>
    </source>
</evidence>
<dbReference type="InterPro" id="IPR002293">
    <property type="entry name" value="AA/rel_permease1"/>
</dbReference>
<keyword evidence="5 19" id="KW-0812">Transmembrane</keyword>
<evidence type="ECO:0000256" key="9">
    <source>
        <dbReference type="ARBA" id="ARBA00035819"/>
    </source>
</evidence>
<evidence type="ECO:0000313" key="20">
    <source>
        <dbReference type="Ensembl" id="ENSUAMP00000020271.1"/>
    </source>
</evidence>
<comment type="subcellular location">
    <subcellularLocation>
        <location evidence="1">Cell membrane</location>
        <topology evidence="1">Multi-pass membrane protein</topology>
    </subcellularLocation>
</comment>
<comment type="catalytic activity">
    <reaction evidence="18">
        <text>L-glutamine(out) + L-arginine(in) + Na(+)(out) = L-glutamine(in) + L-arginine(out) + Na(+)(in)</text>
        <dbReference type="Rhea" id="RHEA:70835"/>
        <dbReference type="ChEBI" id="CHEBI:29101"/>
        <dbReference type="ChEBI" id="CHEBI:32682"/>
        <dbReference type="ChEBI" id="CHEBI:58359"/>
    </reaction>
</comment>
<evidence type="ECO:0000256" key="15">
    <source>
        <dbReference type="ARBA" id="ARBA00048509"/>
    </source>
</evidence>
<protein>
    <recommendedName>
        <fullName evidence="11">Y+L amino acid transporter 2</fullName>
    </recommendedName>
    <alternativeName>
        <fullName evidence="13">Solute carrier family 7 member 6</fullName>
    </alternativeName>
    <alternativeName>
        <fullName evidence="12">y(+)L-type amino acid transporter 2</fullName>
    </alternativeName>
</protein>
<comment type="catalytic activity">
    <reaction evidence="9">
        <text>L-arginine(in) + L-methionine(out) + Na(+)(out) = L-arginine(out) + L-methionine(in) + Na(+)(in)</text>
        <dbReference type="Rhea" id="RHEA:70843"/>
        <dbReference type="ChEBI" id="CHEBI:29101"/>
        <dbReference type="ChEBI" id="CHEBI:32682"/>
        <dbReference type="ChEBI" id="CHEBI:57844"/>
    </reaction>
</comment>
<dbReference type="Proteomes" id="UP000291022">
    <property type="component" value="Unassembled WGS sequence"/>
</dbReference>
<evidence type="ECO:0000256" key="18">
    <source>
        <dbReference type="ARBA" id="ARBA00049892"/>
    </source>
</evidence>
<evidence type="ECO:0000256" key="11">
    <source>
        <dbReference type="ARBA" id="ARBA00039563"/>
    </source>
</evidence>
<dbReference type="GO" id="GO:0005886">
    <property type="term" value="C:plasma membrane"/>
    <property type="evidence" value="ECO:0007669"/>
    <property type="project" value="UniProtKB-SubCell"/>
</dbReference>
<evidence type="ECO:0000256" key="13">
    <source>
        <dbReference type="ARBA" id="ARBA00042899"/>
    </source>
</evidence>
<evidence type="ECO:0000256" key="12">
    <source>
        <dbReference type="ARBA" id="ARBA00042001"/>
    </source>
</evidence>
<evidence type="ECO:0000256" key="10">
    <source>
        <dbReference type="ARBA" id="ARBA00038768"/>
    </source>
</evidence>
<evidence type="ECO:0000256" key="8">
    <source>
        <dbReference type="ARBA" id="ARBA00023136"/>
    </source>
</evidence>
<feature type="transmembrane region" description="Helical" evidence="19">
    <location>
        <begin position="279"/>
        <end position="300"/>
    </location>
</feature>
<dbReference type="GO" id="GO:0015179">
    <property type="term" value="F:L-amino acid transmembrane transporter activity"/>
    <property type="evidence" value="ECO:0007669"/>
    <property type="project" value="TreeGrafter"/>
</dbReference>
<evidence type="ECO:0000256" key="5">
    <source>
        <dbReference type="ARBA" id="ARBA00022692"/>
    </source>
</evidence>
<dbReference type="OMA" id="TENIAHP"/>
<evidence type="ECO:0000256" key="6">
    <source>
        <dbReference type="ARBA" id="ARBA00022970"/>
    </source>
</evidence>
<reference evidence="20" key="2">
    <citation type="submission" date="2025-08" db="UniProtKB">
        <authorList>
            <consortium name="Ensembl"/>
        </authorList>
    </citation>
    <scope>IDENTIFICATION</scope>
</reference>
<evidence type="ECO:0000256" key="17">
    <source>
        <dbReference type="ARBA" id="ARBA00049476"/>
    </source>
</evidence>
<comment type="catalytic activity">
    <reaction evidence="15">
        <text>L-cysteine(out) + L-arginine(in) + Na(+)(out) = L-cysteine(in) + L-arginine(out) + Na(+)(in)</text>
        <dbReference type="Rhea" id="RHEA:70847"/>
        <dbReference type="ChEBI" id="CHEBI:29101"/>
        <dbReference type="ChEBI" id="CHEBI:32682"/>
        <dbReference type="ChEBI" id="CHEBI:35235"/>
    </reaction>
</comment>
<reference evidence="21" key="1">
    <citation type="submission" date="2016-06" db="EMBL/GenBank/DDBJ databases">
        <title>De novo assembly and RNA-Seq shows season-dependent expression and editing in black bear kidneys.</title>
        <authorList>
            <person name="Korstanje R."/>
            <person name="Srivastava A."/>
            <person name="Sarsani V.K."/>
            <person name="Sheehan S.M."/>
            <person name="Seger R.L."/>
            <person name="Barter M.E."/>
            <person name="Lindqvist C."/>
            <person name="Brody L.C."/>
            <person name="Mullikin J.C."/>
        </authorList>
    </citation>
    <scope>NUCLEOTIDE SEQUENCE [LARGE SCALE GENOMIC DNA]</scope>
</reference>
<keyword evidence="21" id="KW-1185">Reference proteome</keyword>
<evidence type="ECO:0000256" key="19">
    <source>
        <dbReference type="SAM" id="Phobius"/>
    </source>
</evidence>
<feature type="transmembrane region" description="Helical" evidence="19">
    <location>
        <begin position="123"/>
        <end position="146"/>
    </location>
</feature>
<feature type="transmembrane region" description="Helical" evidence="19">
    <location>
        <begin position="249"/>
        <end position="267"/>
    </location>
</feature>
<comment type="catalytic activity">
    <reaction evidence="14">
        <text>L-histidine(out) + L-arginine(in) + Na(+)(out) = L-histidine(in) + L-arginine(out) + Na(+)(in)</text>
        <dbReference type="Rhea" id="RHEA:70839"/>
        <dbReference type="ChEBI" id="CHEBI:29101"/>
        <dbReference type="ChEBI" id="CHEBI:32682"/>
        <dbReference type="ChEBI" id="CHEBI:57595"/>
    </reaction>
</comment>
<dbReference type="PANTHER" id="PTHR11785">
    <property type="entry name" value="AMINO ACID TRANSPORTER"/>
    <property type="match status" value="1"/>
</dbReference>
<keyword evidence="6" id="KW-0029">Amino-acid transport</keyword>
<evidence type="ECO:0000256" key="7">
    <source>
        <dbReference type="ARBA" id="ARBA00022989"/>
    </source>
</evidence>
<keyword evidence="7 19" id="KW-1133">Transmembrane helix</keyword>
<dbReference type="Pfam" id="PF13520">
    <property type="entry name" value="AA_permease_2"/>
    <property type="match status" value="1"/>
</dbReference>
<keyword evidence="8 19" id="KW-0472">Membrane</keyword>
<dbReference type="Gene3D" id="1.20.1740.10">
    <property type="entry name" value="Amino acid/polyamine transporter I"/>
    <property type="match status" value="1"/>
</dbReference>
<proteinExistence type="inferred from homology"/>
<accession>A0A452RM79</accession>
<dbReference type="GeneTree" id="ENSGT00940000158295"/>
<name>A0A452RM79_URSAM</name>
<evidence type="ECO:0000256" key="2">
    <source>
        <dbReference type="ARBA" id="ARBA00007040"/>
    </source>
</evidence>
<evidence type="ECO:0000256" key="16">
    <source>
        <dbReference type="ARBA" id="ARBA00049090"/>
    </source>
</evidence>
<feature type="transmembrane region" description="Helical" evidence="19">
    <location>
        <begin position="172"/>
        <end position="198"/>
    </location>
</feature>
<organism evidence="20 21">
    <name type="scientific">Ursus americanus</name>
    <name type="common">American black bear</name>
    <name type="synonym">Euarctos americanus</name>
    <dbReference type="NCBI Taxonomy" id="9643"/>
    <lineage>
        <taxon>Eukaryota</taxon>
        <taxon>Metazoa</taxon>
        <taxon>Chordata</taxon>
        <taxon>Craniata</taxon>
        <taxon>Vertebrata</taxon>
        <taxon>Euteleostomi</taxon>
        <taxon>Mammalia</taxon>
        <taxon>Eutheria</taxon>
        <taxon>Laurasiatheria</taxon>
        <taxon>Carnivora</taxon>
        <taxon>Caniformia</taxon>
        <taxon>Ursidae</taxon>
        <taxon>Ursus</taxon>
    </lineage>
</organism>
<dbReference type="InterPro" id="IPR050598">
    <property type="entry name" value="AminoAcid_Transporter"/>
</dbReference>
<comment type="subunit">
    <text evidence="10">Disulfide-linked heterodimer with the amino acid transport protein SLC3A2/4F2hc.</text>
</comment>
<reference evidence="20" key="3">
    <citation type="submission" date="2025-09" db="UniProtKB">
        <authorList>
            <consortium name="Ensembl"/>
        </authorList>
    </citation>
    <scope>IDENTIFICATION</scope>
</reference>